<dbReference type="InterPro" id="IPR036259">
    <property type="entry name" value="MFS_trans_sf"/>
</dbReference>
<comment type="subcellular location">
    <subcellularLocation>
        <location evidence="1">Membrane</location>
        <topology evidence="1">Multi-pass membrane protein</topology>
    </subcellularLocation>
</comment>
<dbReference type="InterPro" id="IPR003663">
    <property type="entry name" value="Sugar/inositol_transpt"/>
</dbReference>
<evidence type="ECO:0000256" key="7">
    <source>
        <dbReference type="RuleBase" id="RU003346"/>
    </source>
</evidence>
<evidence type="ECO:0000256" key="9">
    <source>
        <dbReference type="SAM" id="Phobius"/>
    </source>
</evidence>
<proteinExistence type="inferred from homology"/>
<dbReference type="PANTHER" id="PTHR48022">
    <property type="entry name" value="PLASTIDIC GLUCOSE TRANSPORTER 4"/>
    <property type="match status" value="1"/>
</dbReference>
<feature type="transmembrane region" description="Helical" evidence="9">
    <location>
        <begin position="131"/>
        <end position="150"/>
    </location>
</feature>
<reference evidence="12" key="1">
    <citation type="submission" date="2019-04" db="EMBL/GenBank/DDBJ databases">
        <authorList>
            <person name="Melise S."/>
            <person name="Noan J."/>
            <person name="Okalmin O."/>
        </authorList>
    </citation>
    <scope>NUCLEOTIDE SEQUENCE</scope>
    <source>
        <strain evidence="12">FN9</strain>
    </source>
</reference>
<feature type="transmembrane region" description="Helical" evidence="9">
    <location>
        <begin position="391"/>
        <end position="412"/>
    </location>
</feature>
<accession>A0A2H3GBC3</accession>
<gene>
    <name evidence="12" type="ORF">FUG_LOCUS230156</name>
    <name evidence="11" type="ORF">MDCFG202_LOCUS587536</name>
</gene>
<name>A0A2H3GBC3_GIBZA</name>
<keyword evidence="5 9" id="KW-1133">Transmembrane helix</keyword>
<feature type="region of interest" description="Disordered" evidence="8">
    <location>
        <begin position="1"/>
        <end position="22"/>
    </location>
</feature>
<sequence length="558" mass="62029">MASPKPFPEKQPNAQHDEAVTPETLASEAKVAAEAEHYMTLWEAVKTYPKAIGWSVLLSTTLIMEGYDLALLGNLYASPVFNEKFGTYDAKKEKFAVSAAWQSGLSNGARAGEIIGLILAGWASDRYGYKMTTVGALVLMIAFVFVLFFAPNIKILVLGEVLCGTYLSVDYKYTFADETGIPWGAFQSVTPAYASEVAPVVLRPYLTTFINMCWVIGQFFAAAVNKGSVGRGDEWAYRIPFGVQWVWPVPILAGVIFAPESPWWHVRKGNRSAAKKSLLRLTSPQQPNFNADETIAMIEHTNEMEKNLKEGTSYRDCFKGVDLRRTEIVIGIWLVQTLGGQNLMGYFSYFLTQAGMDASNSFSLSMAQYALGMVGTFGSWFLMARVGRRTIHFTGLCTQLVILIIVGSLSFANNNGSVWAIGAMLIVFTFVYDFTVGPVTYSLISELSSTRLKAKTIVMARAAYNASNIFVNVMTNYQLSSSAWNWGARTAYFWAGTCLLSAIWVYFRLPEPRNRTYAELDVLFEKRVSARKFAQTEVDPYSHSVISDKKPTSEKEIQ</sequence>
<feature type="transmembrane region" description="Helical" evidence="9">
    <location>
        <begin position="236"/>
        <end position="258"/>
    </location>
</feature>
<dbReference type="GO" id="GO:0005351">
    <property type="term" value="F:carbohydrate:proton symporter activity"/>
    <property type="evidence" value="ECO:0007669"/>
    <property type="project" value="TreeGrafter"/>
</dbReference>
<feature type="domain" description="Major facilitator superfamily (MFS) profile" evidence="10">
    <location>
        <begin position="54"/>
        <end position="513"/>
    </location>
</feature>
<evidence type="ECO:0000256" key="2">
    <source>
        <dbReference type="ARBA" id="ARBA00010992"/>
    </source>
</evidence>
<evidence type="ECO:0000313" key="11">
    <source>
        <dbReference type="EMBL" id="CAG2009590.1"/>
    </source>
</evidence>
<dbReference type="InterPro" id="IPR050360">
    <property type="entry name" value="MFS_Sugar_Transporters"/>
</dbReference>
<evidence type="ECO:0000256" key="4">
    <source>
        <dbReference type="ARBA" id="ARBA00022692"/>
    </source>
</evidence>
<protein>
    <recommendedName>
        <fullName evidence="10">Major facilitator superfamily (MFS) profile domain-containing protein</fullName>
    </recommendedName>
</protein>
<evidence type="ECO:0000259" key="10">
    <source>
        <dbReference type="PROSITE" id="PS50850"/>
    </source>
</evidence>
<evidence type="ECO:0000256" key="8">
    <source>
        <dbReference type="SAM" id="MobiDB-lite"/>
    </source>
</evidence>
<dbReference type="NCBIfam" id="TIGR00879">
    <property type="entry name" value="SP"/>
    <property type="match status" value="1"/>
</dbReference>
<dbReference type="Proteomes" id="UP000746612">
    <property type="component" value="Unassembled WGS sequence"/>
</dbReference>
<dbReference type="PROSITE" id="PS50850">
    <property type="entry name" value="MFS"/>
    <property type="match status" value="1"/>
</dbReference>
<dbReference type="InterPro" id="IPR020846">
    <property type="entry name" value="MFS_dom"/>
</dbReference>
<dbReference type="SUPFAM" id="SSF103473">
    <property type="entry name" value="MFS general substrate transporter"/>
    <property type="match status" value="1"/>
</dbReference>
<keyword evidence="4 9" id="KW-0812">Transmembrane</keyword>
<dbReference type="GO" id="GO:0016020">
    <property type="term" value="C:membrane"/>
    <property type="evidence" value="ECO:0007669"/>
    <property type="project" value="UniProtKB-SubCell"/>
</dbReference>
<dbReference type="AlphaFoldDB" id="A0A2H3GBC3"/>
<evidence type="ECO:0000313" key="13">
    <source>
        <dbReference type="Proteomes" id="UP000746612"/>
    </source>
</evidence>
<evidence type="ECO:0000256" key="1">
    <source>
        <dbReference type="ARBA" id="ARBA00004141"/>
    </source>
</evidence>
<keyword evidence="6 9" id="KW-0472">Membrane</keyword>
<evidence type="ECO:0000256" key="3">
    <source>
        <dbReference type="ARBA" id="ARBA00022448"/>
    </source>
</evidence>
<dbReference type="FunFam" id="1.20.1250.20:FF:000149">
    <property type="entry name" value="MFS transporter, SP family, general alpha glucoside:H+ symporter"/>
    <property type="match status" value="1"/>
</dbReference>
<dbReference type="OMA" id="CYDFTIG"/>
<evidence type="ECO:0000256" key="6">
    <source>
        <dbReference type="ARBA" id="ARBA00023136"/>
    </source>
</evidence>
<evidence type="ECO:0000256" key="5">
    <source>
        <dbReference type="ARBA" id="ARBA00022989"/>
    </source>
</evidence>
<dbReference type="Pfam" id="PF00083">
    <property type="entry name" value="Sugar_tr"/>
    <property type="match status" value="2"/>
</dbReference>
<dbReference type="Gene3D" id="1.20.1250.20">
    <property type="entry name" value="MFS general substrate transporter like domains"/>
    <property type="match status" value="1"/>
</dbReference>
<evidence type="ECO:0000313" key="12">
    <source>
        <dbReference type="EMBL" id="VIO56780.1"/>
    </source>
</evidence>
<feature type="transmembrane region" description="Helical" evidence="9">
    <location>
        <begin position="462"/>
        <end position="479"/>
    </location>
</feature>
<dbReference type="InterPro" id="IPR005828">
    <property type="entry name" value="MFS_sugar_transport-like"/>
</dbReference>
<feature type="transmembrane region" description="Helical" evidence="9">
    <location>
        <begin position="491"/>
        <end position="507"/>
    </location>
</feature>
<feature type="transmembrane region" description="Helical" evidence="9">
    <location>
        <begin position="205"/>
        <end position="224"/>
    </location>
</feature>
<dbReference type="EMBL" id="CAJPIJ010000192">
    <property type="protein sequence ID" value="CAG2009590.1"/>
    <property type="molecule type" value="Genomic_DNA"/>
</dbReference>
<reference evidence="11" key="2">
    <citation type="submission" date="2021-03" db="EMBL/GenBank/DDBJ databases">
        <authorList>
            <person name="Alouane T."/>
            <person name="Langin T."/>
            <person name="Bonhomme L."/>
        </authorList>
    </citation>
    <scope>NUCLEOTIDE SEQUENCE</scope>
    <source>
        <strain evidence="11">MDC_Fg202</strain>
    </source>
</reference>
<keyword evidence="3 7" id="KW-0813">Transport</keyword>
<feature type="transmembrane region" description="Helical" evidence="9">
    <location>
        <begin position="366"/>
        <end position="384"/>
    </location>
</feature>
<organism evidence="11 13">
    <name type="scientific">Gibberella zeae</name>
    <name type="common">Wheat head blight fungus</name>
    <name type="synonym">Fusarium graminearum</name>
    <dbReference type="NCBI Taxonomy" id="5518"/>
    <lineage>
        <taxon>Eukaryota</taxon>
        <taxon>Fungi</taxon>
        <taxon>Dikarya</taxon>
        <taxon>Ascomycota</taxon>
        <taxon>Pezizomycotina</taxon>
        <taxon>Sordariomycetes</taxon>
        <taxon>Hypocreomycetidae</taxon>
        <taxon>Hypocreales</taxon>
        <taxon>Nectriaceae</taxon>
        <taxon>Fusarium</taxon>
    </lineage>
</organism>
<dbReference type="EMBL" id="CAAKMV010000126">
    <property type="protein sequence ID" value="VIO56780.1"/>
    <property type="molecule type" value="Genomic_DNA"/>
</dbReference>
<feature type="transmembrane region" description="Helical" evidence="9">
    <location>
        <begin position="418"/>
        <end position="441"/>
    </location>
</feature>
<dbReference type="PANTHER" id="PTHR48022:SF76">
    <property type="entry name" value="MALTOSE PERMEASE, PUTATIVE (AFU_ORTHOLOGUE AFUA_8G07240)-RELATED"/>
    <property type="match status" value="1"/>
</dbReference>
<comment type="similarity">
    <text evidence="2 7">Belongs to the major facilitator superfamily. Sugar transporter (TC 2.A.1.1) family.</text>
</comment>